<dbReference type="STRING" id="1048340.SAMN05444487_111144"/>
<protein>
    <submittedName>
        <fullName evidence="4">Tetratricopeptide (TPR) repeat</fullName>
    </submittedName>
</protein>
<dbReference type="Pfam" id="PF13432">
    <property type="entry name" value="TPR_16"/>
    <property type="match status" value="2"/>
</dbReference>
<dbReference type="InterPro" id="IPR051012">
    <property type="entry name" value="CellSynth/LPSAsmb/PSIAsmb"/>
</dbReference>
<dbReference type="PANTHER" id="PTHR45586:SF1">
    <property type="entry name" value="LIPOPOLYSACCHARIDE ASSEMBLY PROTEIN B"/>
    <property type="match status" value="1"/>
</dbReference>
<proteinExistence type="predicted"/>
<evidence type="ECO:0000256" key="3">
    <source>
        <dbReference type="PROSITE-ProRule" id="PRU00339"/>
    </source>
</evidence>
<dbReference type="AlphaFoldDB" id="A0A1H2ZQJ0"/>
<dbReference type="SMART" id="SM00028">
    <property type="entry name" value="TPR"/>
    <property type="match status" value="6"/>
</dbReference>
<accession>A0A1H2ZQJ0</accession>
<evidence type="ECO:0000313" key="4">
    <source>
        <dbReference type="EMBL" id="SDX19009.1"/>
    </source>
</evidence>
<dbReference type="InterPro" id="IPR019734">
    <property type="entry name" value="TPR_rpt"/>
</dbReference>
<dbReference type="PROSITE" id="PS50293">
    <property type="entry name" value="TPR_REGION"/>
    <property type="match status" value="1"/>
</dbReference>
<dbReference type="EMBL" id="FNNQ01000011">
    <property type="protein sequence ID" value="SDX19009.1"/>
    <property type="molecule type" value="Genomic_DNA"/>
</dbReference>
<keyword evidence="5" id="KW-1185">Reference proteome</keyword>
<gene>
    <name evidence="4" type="ORF">SAMN05444487_111144</name>
</gene>
<sequence>MFHQWLEQMKQGLDEISQSYSEVPESDRSRMKKEFREIQSNCEDILEGWITLEEQVSILLNKYPELVTESKKEEAGEEFWLDGQVVRSFRQGQGYYQLSMFSEAKPYFNRVVEEAPDFLLGRVYLALSHFQQQSWNEASREFQLVADTADHLRFVSFAHHMLGCIQVQREEDELAIRLFKRSLAIHPDNNDAWFNLGTCHFRLGNYPEAIPQFFQSLRLDPDDWESMYYLSCCYKETGQWESVHFWRSVVYEKTNNPSVMETIAKDFEDTGDIDGALRWYRKLAITDPKRASAYHGLSWNMWIKGEREQALLLIQKGLTLDPQNRDYLFTYVWYLLQQGELKKVEKLLGKLPQKIMAHPQWLILRSRWHVHCRDFTHAEDTARQVAHSEDPYTRSLGYYQLGRVLLDQEQVKEAASHFHAAREHFPQWKEPLFYQGLCHLLDGEIDGTRQCWEQIPMGIPSTSKK</sequence>
<reference evidence="4 5" key="1">
    <citation type="submission" date="2016-10" db="EMBL/GenBank/DDBJ databases">
        <authorList>
            <person name="de Groot N.N."/>
        </authorList>
    </citation>
    <scope>NUCLEOTIDE SEQUENCE [LARGE SCALE GENOMIC DNA]</scope>
    <source>
        <strain evidence="4 5">DSM 45610</strain>
    </source>
</reference>
<organism evidence="4 5">
    <name type="scientific">Marininema mesophilum</name>
    <dbReference type="NCBI Taxonomy" id="1048340"/>
    <lineage>
        <taxon>Bacteria</taxon>
        <taxon>Bacillati</taxon>
        <taxon>Bacillota</taxon>
        <taxon>Bacilli</taxon>
        <taxon>Bacillales</taxon>
        <taxon>Thermoactinomycetaceae</taxon>
        <taxon>Marininema</taxon>
    </lineage>
</organism>
<evidence type="ECO:0000313" key="5">
    <source>
        <dbReference type="Proteomes" id="UP000198534"/>
    </source>
</evidence>
<dbReference type="Proteomes" id="UP000198534">
    <property type="component" value="Unassembled WGS sequence"/>
</dbReference>
<keyword evidence="2 3" id="KW-0802">TPR repeat</keyword>
<feature type="repeat" description="TPR" evidence="3">
    <location>
        <begin position="190"/>
        <end position="223"/>
    </location>
</feature>
<dbReference type="OrthoDB" id="2370959at2"/>
<evidence type="ECO:0000256" key="1">
    <source>
        <dbReference type="ARBA" id="ARBA00022737"/>
    </source>
</evidence>
<dbReference type="RefSeq" id="WP_091741047.1">
    <property type="nucleotide sequence ID" value="NZ_FNNQ01000011.1"/>
</dbReference>
<evidence type="ECO:0000256" key="2">
    <source>
        <dbReference type="ARBA" id="ARBA00022803"/>
    </source>
</evidence>
<keyword evidence="1" id="KW-0677">Repeat</keyword>
<name>A0A1H2ZQJ0_9BACL</name>
<dbReference type="PROSITE" id="PS50005">
    <property type="entry name" value="TPR"/>
    <property type="match status" value="2"/>
</dbReference>
<dbReference type="SUPFAM" id="SSF48452">
    <property type="entry name" value="TPR-like"/>
    <property type="match status" value="2"/>
</dbReference>
<dbReference type="Gene3D" id="1.25.40.10">
    <property type="entry name" value="Tetratricopeptide repeat domain"/>
    <property type="match status" value="2"/>
</dbReference>
<dbReference type="PANTHER" id="PTHR45586">
    <property type="entry name" value="TPR REPEAT-CONTAINING PROTEIN PA4667"/>
    <property type="match status" value="1"/>
</dbReference>
<feature type="repeat" description="TPR" evidence="3">
    <location>
        <begin position="156"/>
        <end position="189"/>
    </location>
</feature>
<dbReference type="InterPro" id="IPR011990">
    <property type="entry name" value="TPR-like_helical_dom_sf"/>
</dbReference>